<evidence type="ECO:0000256" key="2">
    <source>
        <dbReference type="ARBA" id="ARBA00022433"/>
    </source>
</evidence>
<evidence type="ECO:0000256" key="5">
    <source>
        <dbReference type="ARBA" id="ARBA00023123"/>
    </source>
</evidence>
<evidence type="ECO:0000256" key="1">
    <source>
        <dbReference type="ARBA" id="ARBA00004657"/>
    </source>
</evidence>
<dbReference type="Gene3D" id="1.20.5.340">
    <property type="match status" value="1"/>
</dbReference>
<evidence type="ECO:0000256" key="3">
    <source>
        <dbReference type="ARBA" id="ARBA00022490"/>
    </source>
</evidence>
<gene>
    <name evidence="9" type="ORF">CONCODRAFT_44451</name>
</gene>
<evidence type="ECO:0000259" key="8">
    <source>
        <dbReference type="Pfam" id="PF01576"/>
    </source>
</evidence>
<reference evidence="9 10" key="1">
    <citation type="journal article" date="2015" name="Genome Biol. Evol.">
        <title>Phylogenomic analyses indicate that early fungi evolved digesting cell walls of algal ancestors of land plants.</title>
        <authorList>
            <person name="Chang Y."/>
            <person name="Wang S."/>
            <person name="Sekimoto S."/>
            <person name="Aerts A.L."/>
            <person name="Choi C."/>
            <person name="Clum A."/>
            <person name="LaButti K.M."/>
            <person name="Lindquist E.A."/>
            <person name="Yee Ngan C."/>
            <person name="Ohm R.A."/>
            <person name="Salamov A.A."/>
            <person name="Grigoriev I.V."/>
            <person name="Spatafora J.W."/>
            <person name="Berbee M.L."/>
        </authorList>
    </citation>
    <scope>NUCLEOTIDE SEQUENCE [LARGE SCALE GENOMIC DNA]</scope>
    <source>
        <strain evidence="9 10">NRRL 28638</strain>
    </source>
</reference>
<dbReference type="GO" id="GO:0016459">
    <property type="term" value="C:myosin complex"/>
    <property type="evidence" value="ECO:0007669"/>
    <property type="project" value="InterPro"/>
</dbReference>
<feature type="domain" description="Myosin tail" evidence="8">
    <location>
        <begin position="318"/>
        <end position="546"/>
    </location>
</feature>
<dbReference type="AlphaFoldDB" id="A0A137NRW3"/>
<keyword evidence="10" id="KW-1185">Reference proteome</keyword>
<feature type="coiled-coil region" evidence="7">
    <location>
        <begin position="96"/>
        <end position="425"/>
    </location>
</feature>
<dbReference type="STRING" id="796925.A0A137NRW3"/>
<proteinExistence type="predicted"/>
<evidence type="ECO:0000313" key="9">
    <source>
        <dbReference type="EMBL" id="KXN65509.1"/>
    </source>
</evidence>
<keyword evidence="5" id="KW-0518">Myosin</keyword>
<keyword evidence="2" id="KW-0514">Muscle protein</keyword>
<keyword evidence="2" id="KW-0787">Thick filament</keyword>
<keyword evidence="4 7" id="KW-0175">Coiled coil</keyword>
<keyword evidence="3" id="KW-0963">Cytoplasm</keyword>
<feature type="coiled-coil region" evidence="7">
    <location>
        <begin position="490"/>
        <end position="545"/>
    </location>
</feature>
<dbReference type="EMBL" id="KQ964867">
    <property type="protein sequence ID" value="KXN65509.1"/>
    <property type="molecule type" value="Genomic_DNA"/>
</dbReference>
<comment type="subcellular location">
    <subcellularLocation>
        <location evidence="1">Cytoplasm</location>
        <location evidence="1">Myofibril</location>
    </subcellularLocation>
</comment>
<keyword evidence="6" id="KW-0505">Motor protein</keyword>
<evidence type="ECO:0000256" key="7">
    <source>
        <dbReference type="SAM" id="Coils"/>
    </source>
</evidence>
<dbReference type="Pfam" id="PF01576">
    <property type="entry name" value="Myosin_tail_1"/>
    <property type="match status" value="1"/>
</dbReference>
<dbReference type="SUPFAM" id="SSF90257">
    <property type="entry name" value="Myosin rod fragments"/>
    <property type="match status" value="2"/>
</dbReference>
<dbReference type="InterPro" id="IPR002928">
    <property type="entry name" value="Myosin_tail"/>
</dbReference>
<accession>A0A137NRW3</accession>
<feature type="coiled-coil region" evidence="7">
    <location>
        <begin position="19"/>
        <end position="64"/>
    </location>
</feature>
<dbReference type="PANTHER" id="PTHR46349">
    <property type="entry name" value="CINGULIN-LIKE PROTEIN 1-RELATED"/>
    <property type="match status" value="1"/>
</dbReference>
<dbReference type="PANTHER" id="PTHR46349:SF6">
    <property type="entry name" value="MYOSIN-6-LIKE"/>
    <property type="match status" value="1"/>
</dbReference>
<dbReference type="Proteomes" id="UP000070444">
    <property type="component" value="Unassembled WGS sequence"/>
</dbReference>
<evidence type="ECO:0000313" key="10">
    <source>
        <dbReference type="Proteomes" id="UP000070444"/>
    </source>
</evidence>
<organism evidence="9 10">
    <name type="scientific">Conidiobolus coronatus (strain ATCC 28846 / CBS 209.66 / NRRL 28638)</name>
    <name type="common">Delacroixia coronata</name>
    <dbReference type="NCBI Taxonomy" id="796925"/>
    <lineage>
        <taxon>Eukaryota</taxon>
        <taxon>Fungi</taxon>
        <taxon>Fungi incertae sedis</taxon>
        <taxon>Zoopagomycota</taxon>
        <taxon>Entomophthoromycotina</taxon>
        <taxon>Entomophthoromycetes</taxon>
        <taxon>Entomophthorales</taxon>
        <taxon>Ancylistaceae</taxon>
        <taxon>Conidiobolus</taxon>
    </lineage>
</organism>
<evidence type="ECO:0000256" key="4">
    <source>
        <dbReference type="ARBA" id="ARBA00023054"/>
    </source>
</evidence>
<feature type="non-terminal residue" evidence="9">
    <location>
        <position position="548"/>
    </location>
</feature>
<dbReference type="OrthoDB" id="6108017at2759"/>
<protein>
    <recommendedName>
        <fullName evidence="8">Myosin tail domain-containing protein</fullName>
    </recommendedName>
</protein>
<sequence length="548" mass="64609">MNGQLEKIEESRRALLVAQRIAQQELEDCNNKVLALEDQKRTVQQELLDTKQKLEDEIMFRNEESAARRRVTLNYNELSVKFESELNKSAELAELVDVYKNKVNQLSSNQEDLEIQRSKFERNEASLKTQINELEDNLQHAIRRCTQAEEKSNALELQLLELERKVEGDEAQYFNLSSNKESLLEELHLIREETQRDLEERDRTLESLRVRFQQQVLDLNSELEAEKHSLIRIRQTNRSLEAEIEELSTKLDDELRASTSWKREKEKMETKLNELTNSYYDGLTKTENLTEQVTKLTYQNSQLQMEFEDSQLAKQNLEKIKRQLEQKLEDIGDQFSSADKNRIAIERSLSEKGEEATKLQELLEETHEETRVLNSKLKKAELSAQDAQSQLLKEQEHNAEILKEKLTLEKQIKDLNLKIVDLESTTLSNPLKGFSRLTQRFDELSAQFDMEAQEKNTTLRNARKSDRQIRDLQFQLQEKDKATINQQAVIEKHESKIERLKSQLEQMEVSENNLQLLKRRAEREATEERDRALRLEREVERLRARLDR</sequence>
<name>A0A137NRW3_CONC2</name>
<evidence type="ECO:0000256" key="6">
    <source>
        <dbReference type="ARBA" id="ARBA00023175"/>
    </source>
</evidence>
<dbReference type="OMA" id="GCEQLAR"/>